<gene>
    <name evidence="17" type="ORF">QLS71_018105</name>
</gene>
<dbReference type="PANTHER" id="PTHR43047:SF72">
    <property type="entry name" value="OSMOSENSING HISTIDINE PROTEIN KINASE SLN1"/>
    <property type="match status" value="1"/>
</dbReference>
<comment type="subcellular location">
    <subcellularLocation>
        <location evidence="2">Membrane</location>
    </subcellularLocation>
</comment>
<dbReference type="InterPro" id="IPR035965">
    <property type="entry name" value="PAS-like_dom_sf"/>
</dbReference>
<feature type="domain" description="PAS" evidence="15">
    <location>
        <begin position="384"/>
        <end position="454"/>
    </location>
</feature>
<feature type="transmembrane region" description="Helical" evidence="13">
    <location>
        <begin position="205"/>
        <end position="225"/>
    </location>
</feature>
<dbReference type="SUPFAM" id="SSF55785">
    <property type="entry name" value="PYP-like sensor domain (PAS domain)"/>
    <property type="match status" value="3"/>
</dbReference>
<dbReference type="SUPFAM" id="SSF47384">
    <property type="entry name" value="Homodimeric domain of signal transducing histidine kinase"/>
    <property type="match status" value="1"/>
</dbReference>
<dbReference type="SMART" id="SM00091">
    <property type="entry name" value="PAS"/>
    <property type="match status" value="3"/>
</dbReference>
<dbReference type="Proteomes" id="UP001224325">
    <property type="component" value="Chromosome"/>
</dbReference>
<feature type="transmembrane region" description="Helical" evidence="13">
    <location>
        <begin position="34"/>
        <end position="56"/>
    </location>
</feature>
<keyword evidence="9" id="KW-0902">Two-component regulatory system</keyword>
<feature type="transmembrane region" description="Helical" evidence="13">
    <location>
        <begin position="62"/>
        <end position="81"/>
    </location>
</feature>
<dbReference type="EC" id="2.7.13.3" evidence="3"/>
<keyword evidence="18" id="KW-1185">Reference proteome</keyword>
<proteinExistence type="predicted"/>
<dbReference type="InterPro" id="IPR036890">
    <property type="entry name" value="HATPase_C_sf"/>
</dbReference>
<evidence type="ECO:0000259" key="14">
    <source>
        <dbReference type="PROSITE" id="PS50109"/>
    </source>
</evidence>
<evidence type="ECO:0000256" key="13">
    <source>
        <dbReference type="SAM" id="Phobius"/>
    </source>
</evidence>
<protein>
    <recommendedName>
        <fullName evidence="3">histidine kinase</fullName>
        <ecNumber evidence="3">2.7.13.3</ecNumber>
    </recommendedName>
</protein>
<keyword evidence="12" id="KW-0175">Coiled coil</keyword>
<dbReference type="InterPro" id="IPR000700">
    <property type="entry name" value="PAS-assoc_C"/>
</dbReference>
<dbReference type="PROSITE" id="PS50112">
    <property type="entry name" value="PAS"/>
    <property type="match status" value="3"/>
</dbReference>
<keyword evidence="5" id="KW-0808">Transferase</keyword>
<dbReference type="Pfam" id="PF02518">
    <property type="entry name" value="HATPase_c"/>
    <property type="match status" value="1"/>
</dbReference>
<evidence type="ECO:0000259" key="15">
    <source>
        <dbReference type="PROSITE" id="PS50112"/>
    </source>
</evidence>
<evidence type="ECO:0000256" key="2">
    <source>
        <dbReference type="ARBA" id="ARBA00004370"/>
    </source>
</evidence>
<evidence type="ECO:0000256" key="4">
    <source>
        <dbReference type="ARBA" id="ARBA00022553"/>
    </source>
</evidence>
<dbReference type="SMART" id="SM00387">
    <property type="entry name" value="HATPase_c"/>
    <property type="match status" value="1"/>
</dbReference>
<evidence type="ECO:0000256" key="5">
    <source>
        <dbReference type="ARBA" id="ARBA00022679"/>
    </source>
</evidence>
<keyword evidence="13" id="KW-1133">Transmembrane helix</keyword>
<dbReference type="InterPro" id="IPR004358">
    <property type="entry name" value="Sig_transdc_His_kin-like_C"/>
</dbReference>
<feature type="coiled-coil region" evidence="12">
    <location>
        <begin position="625"/>
        <end position="655"/>
    </location>
</feature>
<keyword evidence="8" id="KW-0067">ATP-binding</keyword>
<keyword evidence="10 13" id="KW-0472">Membrane</keyword>
<dbReference type="GO" id="GO:0000155">
    <property type="term" value="F:phosphorelay sensor kinase activity"/>
    <property type="evidence" value="ECO:0007669"/>
    <property type="project" value="InterPro"/>
</dbReference>
<evidence type="ECO:0000256" key="9">
    <source>
        <dbReference type="ARBA" id="ARBA00023012"/>
    </source>
</evidence>
<feature type="transmembrane region" description="Helical" evidence="13">
    <location>
        <begin position="6"/>
        <end position="22"/>
    </location>
</feature>
<dbReference type="Pfam" id="PF13426">
    <property type="entry name" value="PAS_9"/>
    <property type="match status" value="1"/>
</dbReference>
<evidence type="ECO:0000256" key="11">
    <source>
        <dbReference type="ARBA" id="ARBA00023306"/>
    </source>
</evidence>
<feature type="domain" description="PAS" evidence="15">
    <location>
        <begin position="509"/>
        <end position="564"/>
    </location>
</feature>
<dbReference type="InterPro" id="IPR000014">
    <property type="entry name" value="PAS"/>
</dbReference>
<evidence type="ECO:0000313" key="18">
    <source>
        <dbReference type="Proteomes" id="UP001224325"/>
    </source>
</evidence>
<dbReference type="CDD" id="cd00130">
    <property type="entry name" value="PAS"/>
    <property type="match status" value="2"/>
</dbReference>
<dbReference type="RefSeq" id="WP_308993610.1">
    <property type="nucleotide sequence ID" value="NZ_CP155618.1"/>
</dbReference>
<name>A0AAU7EGD7_9FLAO</name>
<evidence type="ECO:0000256" key="10">
    <source>
        <dbReference type="ARBA" id="ARBA00023136"/>
    </source>
</evidence>
<dbReference type="Gene3D" id="3.30.450.20">
    <property type="entry name" value="PAS domain"/>
    <property type="match status" value="3"/>
</dbReference>
<feature type="transmembrane region" description="Helical" evidence="13">
    <location>
        <begin position="136"/>
        <end position="155"/>
    </location>
</feature>
<evidence type="ECO:0000313" key="17">
    <source>
        <dbReference type="EMBL" id="XBL14215.1"/>
    </source>
</evidence>
<dbReference type="Pfam" id="PF08448">
    <property type="entry name" value="PAS_4"/>
    <property type="match status" value="2"/>
</dbReference>
<dbReference type="PRINTS" id="PR00344">
    <property type="entry name" value="BCTRLSENSOR"/>
</dbReference>
<dbReference type="CDD" id="cd16922">
    <property type="entry name" value="HATPase_EvgS-ArcB-TorS-like"/>
    <property type="match status" value="1"/>
</dbReference>
<keyword evidence="13" id="KW-0812">Transmembrane</keyword>
<dbReference type="CDD" id="cd00082">
    <property type="entry name" value="HisKA"/>
    <property type="match status" value="1"/>
</dbReference>
<reference evidence="17" key="1">
    <citation type="submission" date="2024-04" db="EMBL/GenBank/DDBJ databases">
        <title>Mariniflexile litorale, isolated from the shallow sediments of the Sea of Japan.</title>
        <authorList>
            <person name="Romanenko L."/>
            <person name="Isaeva M."/>
        </authorList>
    </citation>
    <scope>NUCLEOTIDE SEQUENCE [LARGE SCALE GENOMIC DNA]</scope>
    <source>
        <strain evidence="17">KMM 9835</strain>
    </source>
</reference>
<dbReference type="EMBL" id="CP155618">
    <property type="protein sequence ID" value="XBL14215.1"/>
    <property type="molecule type" value="Genomic_DNA"/>
</dbReference>
<dbReference type="InterPro" id="IPR036097">
    <property type="entry name" value="HisK_dim/P_sf"/>
</dbReference>
<evidence type="ECO:0000256" key="1">
    <source>
        <dbReference type="ARBA" id="ARBA00000085"/>
    </source>
</evidence>
<dbReference type="Pfam" id="PF20973">
    <property type="entry name" value="VUPS"/>
    <property type="match status" value="1"/>
</dbReference>
<dbReference type="PROSITE" id="PS50113">
    <property type="entry name" value="PAC"/>
    <property type="match status" value="2"/>
</dbReference>
<keyword evidence="11" id="KW-0131">Cell cycle</keyword>
<dbReference type="GO" id="GO:0005524">
    <property type="term" value="F:ATP binding"/>
    <property type="evidence" value="ECO:0007669"/>
    <property type="project" value="UniProtKB-KW"/>
</dbReference>
<keyword evidence="7" id="KW-0418">Kinase</keyword>
<dbReference type="SMART" id="SM00388">
    <property type="entry name" value="HisKA"/>
    <property type="match status" value="1"/>
</dbReference>
<sequence length="890" mass="101947">MNIYTTILVEFLFISTCILLLFRLRSQLGLAPLYLLLGAIQYLQATLGTTVSFRIFGEFDLYPGSVILFCVILFAVLLIYIKEGVSSARALIIGVLISNFILTVLFDITYIQELFIRKIEGVDLNLNSSFKIDHKHFIIGTVILLLDFFLLIILYQFLISKFKKLKFFLILFISLFSVLIFDTLIFNLAMFYGTEYFENSLISHLIGKSFSAFIFSIILYVYIVFFDKEENKATFIANQERDVFSILMYRKKYLNLKVEKNVIEQKLTSQLETTLNNISDGFVSLDTNWRYTFVNKTAGEIFGRTPNSLLGKHIWTEFPEMVGLPLYKVFYEVVKTQKTQYFKEYFEPLDRWIENRIYPSHEGITVYFTDITESKKAEELIVKSERYLNSIINNISDPIFIKDKHSRLLLVNDAFCQVFNLKKGDIIGKTLAEDVTPKEREVFLRIDKLVLSTGVENINEETLTIKGAETRIISTKKSRFFDANGNKFLIGIIRDITELKKNEESIKESEERFSKAFESNVIGKAILNKEKKIIEINEVLTNIFGLKKEQVLWKNVRELGLLDFDKEKNKENEKVLWDQFNQNGSVSNIELKYITPGGRELFLLISLKSLQLNNEDHVLVTILNITENKKAEAELEKHRNNLEELVALRTDQLEKEKIKAQSADLMKSAFLATMSHELRTPMNSIIGFTSILLKEFAGPLNEEQAKQLGMVKKSGQHLLSLINDILDISKIEAGKLIVSYNTFDYLSLLESTITFITPQALKKEININLEISERNIMLVSDKRRMEQILLNLVSNAIKFSNKGAITIKVDIENHILVTQIIDEGIGISEENLNKLFIPFTQLDAGLSRSHEGTGLGLSISKSLIEKLGGTIHVTSKLGKGSNFTFKLPLK</sequence>
<evidence type="ECO:0000259" key="16">
    <source>
        <dbReference type="PROSITE" id="PS50113"/>
    </source>
</evidence>
<feature type="transmembrane region" description="Helical" evidence="13">
    <location>
        <begin position="167"/>
        <end position="193"/>
    </location>
</feature>
<comment type="catalytic activity">
    <reaction evidence="1">
        <text>ATP + protein L-histidine = ADP + protein N-phospho-L-histidine.</text>
        <dbReference type="EC" id="2.7.13.3"/>
    </reaction>
</comment>
<organism evidence="17 18">
    <name type="scientific">Mariniflexile litorale</name>
    <dbReference type="NCBI Taxonomy" id="3045158"/>
    <lineage>
        <taxon>Bacteria</taxon>
        <taxon>Pseudomonadati</taxon>
        <taxon>Bacteroidota</taxon>
        <taxon>Flavobacteriia</taxon>
        <taxon>Flavobacteriales</taxon>
        <taxon>Flavobacteriaceae</taxon>
        <taxon>Mariniflexile</taxon>
    </lineage>
</organism>
<dbReference type="FunFam" id="3.30.565.10:FF:000010">
    <property type="entry name" value="Sensor histidine kinase RcsC"/>
    <property type="match status" value="1"/>
</dbReference>
<dbReference type="InterPro" id="IPR005467">
    <property type="entry name" value="His_kinase_dom"/>
</dbReference>
<dbReference type="AlphaFoldDB" id="A0AAU7EGD7"/>
<dbReference type="KEGG" id="mlil:QLS71_018105"/>
<dbReference type="Gene3D" id="3.30.565.10">
    <property type="entry name" value="Histidine kinase-like ATPase, C-terminal domain"/>
    <property type="match status" value="1"/>
</dbReference>
<dbReference type="NCBIfam" id="TIGR00229">
    <property type="entry name" value="sensory_box"/>
    <property type="match status" value="3"/>
</dbReference>
<dbReference type="Pfam" id="PF00512">
    <property type="entry name" value="HisKA"/>
    <property type="match status" value="1"/>
</dbReference>
<dbReference type="GO" id="GO:0005886">
    <property type="term" value="C:plasma membrane"/>
    <property type="evidence" value="ECO:0007669"/>
    <property type="project" value="TreeGrafter"/>
</dbReference>
<keyword evidence="4" id="KW-0597">Phosphoprotein</keyword>
<dbReference type="GO" id="GO:0009927">
    <property type="term" value="F:histidine phosphotransfer kinase activity"/>
    <property type="evidence" value="ECO:0007669"/>
    <property type="project" value="TreeGrafter"/>
</dbReference>
<dbReference type="InterPro" id="IPR013656">
    <property type="entry name" value="PAS_4"/>
</dbReference>
<feature type="transmembrane region" description="Helical" evidence="13">
    <location>
        <begin position="93"/>
        <end position="116"/>
    </location>
</feature>
<evidence type="ECO:0000256" key="7">
    <source>
        <dbReference type="ARBA" id="ARBA00022777"/>
    </source>
</evidence>
<feature type="domain" description="PAC" evidence="16">
    <location>
        <begin position="456"/>
        <end position="508"/>
    </location>
</feature>
<feature type="domain" description="PAC" evidence="16">
    <location>
        <begin position="587"/>
        <end position="637"/>
    </location>
</feature>
<dbReference type="InterPro" id="IPR003594">
    <property type="entry name" value="HATPase_dom"/>
</dbReference>
<dbReference type="FunFam" id="1.10.287.130:FF:000038">
    <property type="entry name" value="Sensory transduction histidine kinase"/>
    <property type="match status" value="1"/>
</dbReference>
<evidence type="ECO:0000256" key="8">
    <source>
        <dbReference type="ARBA" id="ARBA00022840"/>
    </source>
</evidence>
<evidence type="ECO:0000256" key="12">
    <source>
        <dbReference type="SAM" id="Coils"/>
    </source>
</evidence>
<evidence type="ECO:0000256" key="3">
    <source>
        <dbReference type="ARBA" id="ARBA00012438"/>
    </source>
</evidence>
<dbReference type="InterPro" id="IPR003661">
    <property type="entry name" value="HisK_dim/P_dom"/>
</dbReference>
<accession>A0AAU7EGD7</accession>
<evidence type="ECO:0000256" key="6">
    <source>
        <dbReference type="ARBA" id="ARBA00022741"/>
    </source>
</evidence>
<feature type="domain" description="PAS" evidence="15">
    <location>
        <begin position="267"/>
        <end position="356"/>
    </location>
</feature>
<keyword evidence="6" id="KW-0547">Nucleotide-binding</keyword>
<dbReference type="PANTHER" id="PTHR43047">
    <property type="entry name" value="TWO-COMPONENT HISTIDINE PROTEIN KINASE"/>
    <property type="match status" value="1"/>
</dbReference>
<dbReference type="SUPFAM" id="SSF55874">
    <property type="entry name" value="ATPase domain of HSP90 chaperone/DNA topoisomerase II/histidine kinase"/>
    <property type="match status" value="1"/>
</dbReference>
<dbReference type="PROSITE" id="PS50109">
    <property type="entry name" value="HIS_KIN"/>
    <property type="match status" value="1"/>
</dbReference>
<dbReference type="Gene3D" id="1.10.287.130">
    <property type="match status" value="1"/>
</dbReference>
<feature type="domain" description="Histidine kinase" evidence="14">
    <location>
        <begin position="673"/>
        <end position="890"/>
    </location>
</feature>
<dbReference type="InterPro" id="IPR048533">
    <property type="entry name" value="VUPS"/>
</dbReference>